<evidence type="ECO:0000313" key="2">
    <source>
        <dbReference type="EMBL" id="KAG0464134.1"/>
    </source>
</evidence>
<feature type="compositionally biased region" description="Basic and acidic residues" evidence="1">
    <location>
        <begin position="16"/>
        <end position="25"/>
    </location>
</feature>
<evidence type="ECO:0000313" key="5">
    <source>
        <dbReference type="Proteomes" id="UP000639772"/>
    </source>
</evidence>
<dbReference type="AlphaFoldDB" id="A0A835Q3G3"/>
<keyword evidence="4" id="KW-1185">Reference proteome</keyword>
<accession>A0A835Q3G3</accession>
<sequence length="259" mass="29783">MEEAKGETTGEEEEINEVKSEHAEEQRDEECSANEGEEDVLSQLQKLKETRWNFDLPKSLRDLRSWTDAIEELKDCPGGSGPPPEAFDQAAEERKKKRGDEGTLRQDFEELEKLNYFMDDTSKGKDIADWLRRKIPSASSSSKKEKKSPVTKLQDLVIREDDKGPSSTSKKGSSSKREGEVGESSDVGVMPKMAMVKKKWKNFKKLFKKEKSGGPPVGRRRRFLVRRRFRLRRRKRTRKMFASVFGKLAKLAKNKPKEN</sequence>
<feature type="region of interest" description="Disordered" evidence="1">
    <location>
        <begin position="1"/>
        <end position="42"/>
    </location>
</feature>
<dbReference type="EMBL" id="JADCNL010000010">
    <property type="protein sequence ID" value="KAG0464134.1"/>
    <property type="molecule type" value="Genomic_DNA"/>
</dbReference>
<evidence type="ECO:0000313" key="4">
    <source>
        <dbReference type="Proteomes" id="UP000636800"/>
    </source>
</evidence>
<evidence type="ECO:0000256" key="1">
    <source>
        <dbReference type="SAM" id="MobiDB-lite"/>
    </source>
</evidence>
<feature type="region of interest" description="Disordered" evidence="1">
    <location>
        <begin position="72"/>
        <end position="105"/>
    </location>
</feature>
<reference evidence="4 5" key="1">
    <citation type="journal article" date="2020" name="Nat. Food">
        <title>A phased Vanilla planifolia genome enables genetic improvement of flavour and production.</title>
        <authorList>
            <person name="Hasing T."/>
            <person name="Tang H."/>
            <person name="Brym M."/>
            <person name="Khazi F."/>
            <person name="Huang T."/>
            <person name="Chambers A.H."/>
        </authorList>
    </citation>
    <scope>NUCLEOTIDE SEQUENCE [LARGE SCALE GENOMIC DNA]</scope>
    <source>
        <tissue evidence="3">Leaf</tissue>
    </source>
</reference>
<comment type="caution">
    <text evidence="3">The sequence shown here is derived from an EMBL/GenBank/DDBJ whole genome shotgun (WGS) entry which is preliminary data.</text>
</comment>
<dbReference type="EMBL" id="JADCNM010000010">
    <property type="protein sequence ID" value="KAG0465591.1"/>
    <property type="molecule type" value="Genomic_DNA"/>
</dbReference>
<organism evidence="3 5">
    <name type="scientific">Vanilla planifolia</name>
    <name type="common">Vanilla</name>
    <dbReference type="NCBI Taxonomy" id="51239"/>
    <lineage>
        <taxon>Eukaryota</taxon>
        <taxon>Viridiplantae</taxon>
        <taxon>Streptophyta</taxon>
        <taxon>Embryophyta</taxon>
        <taxon>Tracheophyta</taxon>
        <taxon>Spermatophyta</taxon>
        <taxon>Magnoliopsida</taxon>
        <taxon>Liliopsida</taxon>
        <taxon>Asparagales</taxon>
        <taxon>Orchidaceae</taxon>
        <taxon>Vanilloideae</taxon>
        <taxon>Vanilleae</taxon>
        <taxon>Vanilla</taxon>
    </lineage>
</organism>
<proteinExistence type="predicted"/>
<dbReference type="Proteomes" id="UP000636800">
    <property type="component" value="Chromosome 10"/>
</dbReference>
<feature type="compositionally biased region" description="Acidic residues" evidence="1">
    <location>
        <begin position="26"/>
        <end position="40"/>
    </location>
</feature>
<name>A0A835Q3G3_VANPL</name>
<feature type="compositionally biased region" description="Basic and acidic residues" evidence="1">
    <location>
        <begin position="91"/>
        <end position="105"/>
    </location>
</feature>
<protein>
    <submittedName>
        <fullName evidence="3">Uncharacterized protein</fullName>
    </submittedName>
</protein>
<dbReference type="Proteomes" id="UP000639772">
    <property type="component" value="Chromosome 10"/>
</dbReference>
<evidence type="ECO:0000313" key="3">
    <source>
        <dbReference type="EMBL" id="KAG0465591.1"/>
    </source>
</evidence>
<gene>
    <name evidence="3" type="ORF">HPP92_019755</name>
    <name evidence="2" type="ORF">HPP92_020203</name>
</gene>
<feature type="region of interest" description="Disordered" evidence="1">
    <location>
        <begin position="133"/>
        <end position="190"/>
    </location>
</feature>